<evidence type="ECO:0000313" key="9">
    <source>
        <dbReference type="Proteomes" id="UP001497392"/>
    </source>
</evidence>
<keyword evidence="9" id="KW-1185">Reference proteome</keyword>
<keyword evidence="4" id="KW-0804">Transcription</keyword>
<evidence type="ECO:0000256" key="3">
    <source>
        <dbReference type="ARBA" id="ARBA00023125"/>
    </source>
</evidence>
<feature type="domain" description="AP2/ERF" evidence="7">
    <location>
        <begin position="413"/>
        <end position="469"/>
    </location>
</feature>
<proteinExistence type="predicted"/>
<dbReference type="PANTHER" id="PTHR32467">
    <property type="entry name" value="AP2-LIKE ETHYLENE-RESPONSIVE TRANSCRIPTION FACTOR"/>
    <property type="match status" value="1"/>
</dbReference>
<dbReference type="Proteomes" id="UP001497392">
    <property type="component" value="Unassembled WGS sequence"/>
</dbReference>
<dbReference type="CDD" id="cd00018">
    <property type="entry name" value="AP2"/>
    <property type="match status" value="1"/>
</dbReference>
<comment type="caution">
    <text evidence="8">The sequence shown here is derived from an EMBL/GenBank/DDBJ whole genome shotgun (WGS) entry which is preliminary data.</text>
</comment>
<dbReference type="PANTHER" id="PTHR32467:SF90">
    <property type="entry name" value="AP2-LIKE ETHYLENE-RESPONSIVE TRANSCRIPTION FACTOR AIL1"/>
    <property type="match status" value="1"/>
</dbReference>
<evidence type="ECO:0000256" key="1">
    <source>
        <dbReference type="ARBA" id="ARBA00004123"/>
    </source>
</evidence>
<feature type="region of interest" description="Disordered" evidence="6">
    <location>
        <begin position="227"/>
        <end position="298"/>
    </location>
</feature>
<dbReference type="SUPFAM" id="SSF54171">
    <property type="entry name" value="DNA-binding domain"/>
    <property type="match status" value="2"/>
</dbReference>
<evidence type="ECO:0000256" key="5">
    <source>
        <dbReference type="ARBA" id="ARBA00023242"/>
    </source>
</evidence>
<feature type="domain" description="AP2/ERF" evidence="7">
    <location>
        <begin position="320"/>
        <end position="376"/>
    </location>
</feature>
<protein>
    <submittedName>
        <fullName evidence="8">G4186 protein</fullName>
    </submittedName>
</protein>
<gene>
    <name evidence="8" type="primary">g4186</name>
    <name evidence="8" type="ORF">VP750_LOCUS3575</name>
</gene>
<feature type="region of interest" description="Disordered" evidence="6">
    <location>
        <begin position="168"/>
        <end position="205"/>
    </location>
</feature>
<dbReference type="Gene3D" id="3.30.730.10">
    <property type="entry name" value="AP2/ERF domain"/>
    <property type="match status" value="2"/>
</dbReference>
<dbReference type="InterPro" id="IPR016177">
    <property type="entry name" value="DNA-bd_dom_sf"/>
</dbReference>
<dbReference type="SMART" id="SM00380">
    <property type="entry name" value="AP2"/>
    <property type="match status" value="2"/>
</dbReference>
<sequence length="547" mass="60376">MEQVPDVDVLDKAISLLQWTAQELASASGSDAKPGAFSLPSSFGSFHSDSLDAALRELESMQRSTSTERLHRLLADGEAETGHEGSPTARTLSASSQESALSLLSILSTSSSMAEAISIFLDTEFPGAREVIDPDGFLGQADIGRLPSLHPRASELEFLRDLRALELQPGPAPDQHGTPPKKRKAHRSSGLMPQPAESAGTHADIMDIDTDVHVDDSDEYRHMDLDQSMPDQRVSSVDNPASQQDSLRPPPWKAKRRRTWRSEDSDPSWQPADEPQVTSTVEVARKEPKRSMAVTPPVTRRKVPDYTKIVAGAAHVPKSKYKGVSCHKATLRWESSLWLDSKQVYLGGFATEDDAARAYDLAAIGCKGPSVETNFPVADYAEALRTDLAGLSQEEVIAFVRRRSNAFSRGKSRYRGVSGREGRWEVRIGTFAGLKNVSFGVHDEEDRAGRMYDRAIIVERGRGAKTNFPLHDYEQEIADFETFMETRFGDLPAAAREEERARVYLPLDEYVALYLTPTNGLKTKKPRPRKVNGIRAVNLQAALLRPA</sequence>
<feature type="compositionally biased region" description="Polar residues" evidence="6">
    <location>
        <begin position="229"/>
        <end position="246"/>
    </location>
</feature>
<evidence type="ECO:0000313" key="8">
    <source>
        <dbReference type="EMBL" id="CAL5221916.1"/>
    </source>
</evidence>
<evidence type="ECO:0000256" key="4">
    <source>
        <dbReference type="ARBA" id="ARBA00023163"/>
    </source>
</evidence>
<dbReference type="EMBL" id="CAXHTA020000006">
    <property type="protein sequence ID" value="CAL5221916.1"/>
    <property type="molecule type" value="Genomic_DNA"/>
</dbReference>
<dbReference type="InterPro" id="IPR001471">
    <property type="entry name" value="AP2/ERF_dom"/>
</dbReference>
<name>A0ABP1FSH9_9CHLO</name>
<keyword evidence="3" id="KW-0238">DNA-binding</keyword>
<keyword evidence="2" id="KW-0805">Transcription regulation</keyword>
<accession>A0ABP1FSH9</accession>
<dbReference type="PROSITE" id="PS51032">
    <property type="entry name" value="AP2_ERF"/>
    <property type="match status" value="2"/>
</dbReference>
<evidence type="ECO:0000256" key="6">
    <source>
        <dbReference type="SAM" id="MobiDB-lite"/>
    </source>
</evidence>
<comment type="subcellular location">
    <subcellularLocation>
        <location evidence="1">Nucleus</location>
    </subcellularLocation>
</comment>
<dbReference type="InterPro" id="IPR036955">
    <property type="entry name" value="AP2/ERF_dom_sf"/>
</dbReference>
<organism evidence="8 9">
    <name type="scientific">Coccomyxa viridis</name>
    <dbReference type="NCBI Taxonomy" id="1274662"/>
    <lineage>
        <taxon>Eukaryota</taxon>
        <taxon>Viridiplantae</taxon>
        <taxon>Chlorophyta</taxon>
        <taxon>core chlorophytes</taxon>
        <taxon>Trebouxiophyceae</taxon>
        <taxon>Trebouxiophyceae incertae sedis</taxon>
        <taxon>Coccomyxaceae</taxon>
        <taxon>Coccomyxa</taxon>
    </lineage>
</organism>
<evidence type="ECO:0000259" key="7">
    <source>
        <dbReference type="PROSITE" id="PS51032"/>
    </source>
</evidence>
<reference evidence="8 9" key="1">
    <citation type="submission" date="2024-06" db="EMBL/GenBank/DDBJ databases">
        <authorList>
            <person name="Kraege A."/>
            <person name="Thomma B."/>
        </authorList>
    </citation>
    <scope>NUCLEOTIDE SEQUENCE [LARGE SCALE GENOMIC DNA]</scope>
</reference>
<evidence type="ECO:0000256" key="2">
    <source>
        <dbReference type="ARBA" id="ARBA00023015"/>
    </source>
</evidence>
<keyword evidence="5" id="KW-0539">Nucleus</keyword>